<keyword evidence="2" id="KW-1185">Reference proteome</keyword>
<dbReference type="Proteomes" id="UP000481033">
    <property type="component" value="Unassembled WGS sequence"/>
</dbReference>
<sequence>MSFTRDYILIGDFSVYDGGRQCLESFARKCGLRIYQVDDHVCQCLFSGLLPDEVYDIYEDWEWKEKPRIVVVNGLPYHENIKMIEEPGVQFEEPLHYIKYGYDHTYKFDCDENDEE</sequence>
<organism evidence="1 2">
    <name type="scientific">Adonisia turfae CCMR0081</name>
    <dbReference type="NCBI Taxonomy" id="2292702"/>
    <lineage>
        <taxon>Bacteria</taxon>
        <taxon>Bacillati</taxon>
        <taxon>Cyanobacteriota</taxon>
        <taxon>Adonisia</taxon>
        <taxon>Adonisia turfae</taxon>
    </lineage>
</organism>
<dbReference type="RefSeq" id="WP_163698222.1">
    <property type="nucleotide sequence ID" value="NZ_QXHD01000004.1"/>
</dbReference>
<reference evidence="1 2" key="1">
    <citation type="journal article" date="2020" name="Microb. Ecol.">
        <title>Ecogenomics of the Marine Benthic Filamentous Cyanobacterium Adonisia.</title>
        <authorList>
            <person name="Walter J.M."/>
            <person name="Coutinho F.H."/>
            <person name="Leomil L."/>
            <person name="Hargreaves P.I."/>
            <person name="Campeao M.E."/>
            <person name="Vieira V.V."/>
            <person name="Silva B.S."/>
            <person name="Fistarol G.O."/>
            <person name="Salomon P.S."/>
            <person name="Sawabe T."/>
            <person name="Mino S."/>
            <person name="Hosokawa M."/>
            <person name="Miyashita H."/>
            <person name="Maruyama F."/>
            <person name="van Verk M.C."/>
            <person name="Dutilh B.E."/>
            <person name="Thompson C.C."/>
            <person name="Thompson F.L."/>
        </authorList>
    </citation>
    <scope>NUCLEOTIDE SEQUENCE [LARGE SCALE GENOMIC DNA]</scope>
    <source>
        <strain evidence="1 2">CCMR0081</strain>
    </source>
</reference>
<dbReference type="EMBL" id="QXHD01000004">
    <property type="protein sequence ID" value="NEZ56244.1"/>
    <property type="molecule type" value="Genomic_DNA"/>
</dbReference>
<accession>A0A6M0RJ56</accession>
<comment type="caution">
    <text evidence="1">The sequence shown here is derived from an EMBL/GenBank/DDBJ whole genome shotgun (WGS) entry which is preliminary data.</text>
</comment>
<evidence type="ECO:0000313" key="1">
    <source>
        <dbReference type="EMBL" id="NEZ56244.1"/>
    </source>
</evidence>
<gene>
    <name evidence="1" type="ORF">DXZ20_11290</name>
</gene>
<name>A0A6M0RJ56_9CYAN</name>
<evidence type="ECO:0000313" key="2">
    <source>
        <dbReference type="Proteomes" id="UP000481033"/>
    </source>
</evidence>
<proteinExistence type="predicted"/>
<protein>
    <submittedName>
        <fullName evidence="1">Uncharacterized protein</fullName>
    </submittedName>
</protein>
<dbReference type="AlphaFoldDB" id="A0A6M0RJ56"/>